<sequence>MMRLHLKPFLERHQISAYQLARATRGRLSEATVYGMARRPLQRIDLDSVGAVIDALESLTGQTVSLLDLVERTEEGVNPKYAHLLKNARPLPPGHAERTAPAWSAGELAEDERYWREYREEQLALQEERERRVKG</sequence>
<evidence type="ECO:0000313" key="1">
    <source>
        <dbReference type="EMBL" id="BDP41505.1"/>
    </source>
</evidence>
<keyword evidence="2" id="KW-1185">Reference proteome</keyword>
<protein>
    <recommendedName>
        <fullName evidence="3">HTH cro/C1-type domain-containing protein</fullName>
    </recommendedName>
</protein>
<dbReference type="RefSeq" id="WP_264777266.1">
    <property type="nucleotide sequence ID" value="NZ_AP026560.1"/>
</dbReference>
<evidence type="ECO:0000313" key="2">
    <source>
        <dbReference type="Proteomes" id="UP001064971"/>
    </source>
</evidence>
<organism evidence="1 2">
    <name type="scientific">Deinococcus aetherius</name>
    <dbReference type="NCBI Taxonomy" id="200252"/>
    <lineage>
        <taxon>Bacteria</taxon>
        <taxon>Thermotogati</taxon>
        <taxon>Deinococcota</taxon>
        <taxon>Deinococci</taxon>
        <taxon>Deinococcales</taxon>
        <taxon>Deinococcaceae</taxon>
        <taxon>Deinococcus</taxon>
    </lineage>
</organism>
<proteinExistence type="predicted"/>
<accession>A0ABN6RFE1</accession>
<name>A0ABN6RFE1_9DEIO</name>
<reference evidence="1" key="1">
    <citation type="submission" date="2022-07" db="EMBL/GenBank/DDBJ databases">
        <title>Complete Genome Sequence of the Radioresistant Bacterium Deinococcus aetherius ST0316, Isolated from the Air Dust collected in Lower Stratosphere above Japan.</title>
        <authorList>
            <person name="Satoh K."/>
            <person name="Hagiwara K."/>
            <person name="Katsumata K."/>
            <person name="Kubo A."/>
            <person name="Yokobori S."/>
            <person name="Yamagishi A."/>
            <person name="Oono Y."/>
            <person name="Narumi I."/>
        </authorList>
    </citation>
    <scope>NUCLEOTIDE SEQUENCE</scope>
    <source>
        <strain evidence="1">ST0316</strain>
    </source>
</reference>
<dbReference type="Proteomes" id="UP001064971">
    <property type="component" value="Chromosome"/>
</dbReference>
<dbReference type="EMBL" id="AP026560">
    <property type="protein sequence ID" value="BDP41505.1"/>
    <property type="molecule type" value="Genomic_DNA"/>
</dbReference>
<evidence type="ECO:0008006" key="3">
    <source>
        <dbReference type="Google" id="ProtNLM"/>
    </source>
</evidence>
<gene>
    <name evidence="1" type="ORF">DAETH_14740</name>
</gene>